<proteinExistence type="predicted"/>
<accession>A0AAW1ANC2</accession>
<dbReference type="AlphaFoldDB" id="A0AAW1ANC2"/>
<evidence type="ECO:0000313" key="5">
    <source>
        <dbReference type="Proteomes" id="UP001474421"/>
    </source>
</evidence>
<dbReference type="Gene3D" id="3.30.505.10">
    <property type="entry name" value="SH2 domain"/>
    <property type="match status" value="1"/>
</dbReference>
<keyword evidence="1" id="KW-0727">SH2 domain</keyword>
<reference evidence="4 5" key="1">
    <citation type="journal article" date="2024" name="Proc. Natl. Acad. Sci. U.S.A.">
        <title>The genetic regulatory architecture and epigenomic basis for age-related changes in rattlesnake venom.</title>
        <authorList>
            <person name="Hogan M.P."/>
            <person name="Holding M.L."/>
            <person name="Nystrom G.S."/>
            <person name="Colston T.J."/>
            <person name="Bartlett D.A."/>
            <person name="Mason A.J."/>
            <person name="Ellsworth S.A."/>
            <person name="Rautsaw R.M."/>
            <person name="Lawrence K.C."/>
            <person name="Strickland J.L."/>
            <person name="He B."/>
            <person name="Fraser P."/>
            <person name="Margres M.J."/>
            <person name="Gilbert D.M."/>
            <person name="Gibbs H.L."/>
            <person name="Parkinson C.L."/>
            <person name="Rokyta D.R."/>
        </authorList>
    </citation>
    <scope>NUCLEOTIDE SEQUENCE [LARGE SCALE GENOMIC DNA]</scope>
    <source>
        <strain evidence="4">DRR0105</strain>
    </source>
</reference>
<evidence type="ECO:0000256" key="1">
    <source>
        <dbReference type="PROSITE-ProRule" id="PRU00191"/>
    </source>
</evidence>
<dbReference type="InterPro" id="IPR036860">
    <property type="entry name" value="SH2_dom_sf"/>
</dbReference>
<evidence type="ECO:0000256" key="2">
    <source>
        <dbReference type="SAM" id="MobiDB-lite"/>
    </source>
</evidence>
<dbReference type="PANTHER" id="PTHR15832">
    <property type="entry name" value="SHC (SRC HOMOLOGY DOMAIN C-TERMINAL) ADAPTOR HOMOLOG"/>
    <property type="match status" value="1"/>
</dbReference>
<evidence type="ECO:0000313" key="4">
    <source>
        <dbReference type="EMBL" id="KAK9391238.1"/>
    </source>
</evidence>
<protein>
    <submittedName>
        <fullName evidence="4">Ras and Rab interactor 1</fullName>
    </submittedName>
</protein>
<dbReference type="PANTHER" id="PTHR15832:SF2">
    <property type="entry name" value="SH2 DOMAIN-CONTAINING PROTEIN"/>
    <property type="match status" value="1"/>
</dbReference>
<organism evidence="4 5">
    <name type="scientific">Crotalus adamanteus</name>
    <name type="common">Eastern diamondback rattlesnake</name>
    <dbReference type="NCBI Taxonomy" id="8729"/>
    <lineage>
        <taxon>Eukaryota</taxon>
        <taxon>Metazoa</taxon>
        <taxon>Chordata</taxon>
        <taxon>Craniata</taxon>
        <taxon>Vertebrata</taxon>
        <taxon>Euteleostomi</taxon>
        <taxon>Lepidosauria</taxon>
        <taxon>Squamata</taxon>
        <taxon>Bifurcata</taxon>
        <taxon>Unidentata</taxon>
        <taxon>Episquamata</taxon>
        <taxon>Toxicofera</taxon>
        <taxon>Serpentes</taxon>
        <taxon>Colubroidea</taxon>
        <taxon>Viperidae</taxon>
        <taxon>Crotalinae</taxon>
        <taxon>Crotalus</taxon>
    </lineage>
</organism>
<keyword evidence="5" id="KW-1185">Reference proteome</keyword>
<dbReference type="Proteomes" id="UP001474421">
    <property type="component" value="Unassembled WGS sequence"/>
</dbReference>
<feature type="region of interest" description="Disordered" evidence="2">
    <location>
        <begin position="237"/>
        <end position="300"/>
    </location>
</feature>
<feature type="domain" description="SH2" evidence="3">
    <location>
        <begin position="40"/>
        <end position="136"/>
    </location>
</feature>
<dbReference type="InterPro" id="IPR000980">
    <property type="entry name" value="SH2"/>
</dbReference>
<feature type="compositionally biased region" description="Pro residues" evidence="2">
    <location>
        <begin position="244"/>
        <end position="255"/>
    </location>
</feature>
<feature type="region of interest" description="Disordered" evidence="2">
    <location>
        <begin position="173"/>
        <end position="213"/>
    </location>
</feature>
<dbReference type="EMBL" id="JAOTOJ010000019">
    <property type="protein sequence ID" value="KAK9391238.1"/>
    <property type="molecule type" value="Genomic_DNA"/>
</dbReference>
<sequence length="300" mass="32457">MTSIPTYDYPEPYANPRGGAAALPRNVSLVGRLRLTQPVWLQLDINSATALHILQREPPGTFLVRRSNTRQCQVLCLRLLNDSSPAFVATYRLHQERAAITLEGSDRSFPTILHLVGFYCSAPDVLPFPLRLPQPIWEASTCQELEAIAHLGLEFWNSSLNAKASTQLDCLGSTSGTDALSPSHPLRDPQDPNRPQMGGGEPTQAPGLPLTCLDGPSLEDVSVRRQYFKSNIKVQVSTEAASPLSPPAAPPPPIPVGKKKRKTPLHPAQPPASDGKSPFPNSNFQDFSIDKAATGNGCTT</sequence>
<comment type="caution">
    <text evidence="4">The sequence shown here is derived from an EMBL/GenBank/DDBJ whole genome shotgun (WGS) entry which is preliminary data.</text>
</comment>
<dbReference type="PROSITE" id="PS50001">
    <property type="entry name" value="SH2"/>
    <property type="match status" value="1"/>
</dbReference>
<dbReference type="SMART" id="SM00252">
    <property type="entry name" value="SH2"/>
    <property type="match status" value="1"/>
</dbReference>
<evidence type="ECO:0000259" key="3">
    <source>
        <dbReference type="PROSITE" id="PS50001"/>
    </source>
</evidence>
<name>A0AAW1ANC2_CROAD</name>
<gene>
    <name evidence="4" type="ORF">NXF25_018568</name>
</gene>
<dbReference type="SUPFAM" id="SSF55550">
    <property type="entry name" value="SH2 domain"/>
    <property type="match status" value="1"/>
</dbReference>
<dbReference type="Pfam" id="PF00017">
    <property type="entry name" value="SH2"/>
    <property type="match status" value="1"/>
</dbReference>